<proteinExistence type="inferred from homology"/>
<dbReference type="STRING" id="6669.E9H2H3"/>
<dbReference type="Gene3D" id="3.40.1000.50">
    <property type="entry name" value="Repressor of RNA polymerase III transcription Maf1"/>
    <property type="match status" value="1"/>
</dbReference>
<dbReference type="Pfam" id="PF09174">
    <property type="entry name" value="Maf1"/>
    <property type="match status" value="1"/>
</dbReference>
<reference evidence="3 4" key="1">
    <citation type="journal article" date="2011" name="Science">
        <title>The ecoresponsive genome of Daphnia pulex.</title>
        <authorList>
            <person name="Colbourne J.K."/>
            <person name="Pfrender M.E."/>
            <person name="Gilbert D."/>
            <person name="Thomas W.K."/>
            <person name="Tucker A."/>
            <person name="Oakley T.H."/>
            <person name="Tokishita S."/>
            <person name="Aerts A."/>
            <person name="Arnold G.J."/>
            <person name="Basu M.K."/>
            <person name="Bauer D.J."/>
            <person name="Caceres C.E."/>
            <person name="Carmel L."/>
            <person name="Casola C."/>
            <person name="Choi J.H."/>
            <person name="Detter J.C."/>
            <person name="Dong Q."/>
            <person name="Dusheyko S."/>
            <person name="Eads B.D."/>
            <person name="Frohlich T."/>
            <person name="Geiler-Samerotte K.A."/>
            <person name="Gerlach D."/>
            <person name="Hatcher P."/>
            <person name="Jogdeo S."/>
            <person name="Krijgsveld J."/>
            <person name="Kriventseva E.V."/>
            <person name="Kultz D."/>
            <person name="Laforsch C."/>
            <person name="Lindquist E."/>
            <person name="Lopez J."/>
            <person name="Manak J.R."/>
            <person name="Muller J."/>
            <person name="Pangilinan J."/>
            <person name="Patwardhan R.P."/>
            <person name="Pitluck S."/>
            <person name="Pritham E.J."/>
            <person name="Rechtsteiner A."/>
            <person name="Rho M."/>
            <person name="Rogozin I.B."/>
            <person name="Sakarya O."/>
            <person name="Salamov A."/>
            <person name="Schaack S."/>
            <person name="Shapiro H."/>
            <person name="Shiga Y."/>
            <person name="Skalitzky C."/>
            <person name="Smith Z."/>
            <person name="Souvorov A."/>
            <person name="Sung W."/>
            <person name="Tang Z."/>
            <person name="Tsuchiya D."/>
            <person name="Tu H."/>
            <person name="Vos H."/>
            <person name="Wang M."/>
            <person name="Wolf Y.I."/>
            <person name="Yamagata H."/>
            <person name="Yamada T."/>
            <person name="Ye Y."/>
            <person name="Shaw J.R."/>
            <person name="Andrews J."/>
            <person name="Crease T.J."/>
            <person name="Tang H."/>
            <person name="Lucas S.M."/>
            <person name="Robertson H.M."/>
            <person name="Bork P."/>
            <person name="Koonin E.V."/>
            <person name="Zdobnov E.M."/>
            <person name="Grigoriev I.V."/>
            <person name="Lynch M."/>
            <person name="Boore J.L."/>
        </authorList>
    </citation>
    <scope>NUCLEOTIDE SEQUENCE [LARGE SCALE GENOMIC DNA]</scope>
</reference>
<dbReference type="AlphaFoldDB" id="E9H2H3"/>
<dbReference type="InParanoid" id="E9H2H3"/>
<evidence type="ECO:0000256" key="1">
    <source>
        <dbReference type="ARBA" id="ARBA00006231"/>
    </source>
</evidence>
<evidence type="ECO:0000313" key="3">
    <source>
        <dbReference type="EMBL" id="EFX73978.1"/>
    </source>
</evidence>
<accession>E9H2H3</accession>
<dbReference type="OrthoDB" id="277029at2759"/>
<dbReference type="HOGENOM" id="CLU_3056390_0_0_1"/>
<protein>
    <recommendedName>
        <fullName evidence="2">Repressor of RNA polymerase III transcription MAF1 homolog</fullName>
    </recommendedName>
</protein>
<organism evidence="3 4">
    <name type="scientific">Daphnia pulex</name>
    <name type="common">Water flea</name>
    <dbReference type="NCBI Taxonomy" id="6669"/>
    <lineage>
        <taxon>Eukaryota</taxon>
        <taxon>Metazoa</taxon>
        <taxon>Ecdysozoa</taxon>
        <taxon>Arthropoda</taxon>
        <taxon>Crustacea</taxon>
        <taxon>Branchiopoda</taxon>
        <taxon>Diplostraca</taxon>
        <taxon>Cladocera</taxon>
        <taxon>Anomopoda</taxon>
        <taxon>Daphniidae</taxon>
        <taxon>Daphnia</taxon>
    </lineage>
</organism>
<dbReference type="Proteomes" id="UP000000305">
    <property type="component" value="Unassembled WGS sequence"/>
</dbReference>
<evidence type="ECO:0000313" key="4">
    <source>
        <dbReference type="Proteomes" id="UP000000305"/>
    </source>
</evidence>
<dbReference type="InterPro" id="IPR038564">
    <property type="entry name" value="Maf1_sf"/>
</dbReference>
<dbReference type="KEGG" id="dpx:DAPPUDRAFT_57606"/>
<name>E9H2H3_DAPPU</name>
<sequence length="54" mass="6505">DTATDPFGDDGSLCPYYFFFYNRKLKRIVPLTCRILRYVMISKKLLIFIYFNVK</sequence>
<dbReference type="EMBL" id="GL732586">
    <property type="protein sequence ID" value="EFX73978.1"/>
    <property type="molecule type" value="Genomic_DNA"/>
</dbReference>
<keyword evidence="4" id="KW-1185">Reference proteome</keyword>
<evidence type="ECO:0000256" key="2">
    <source>
        <dbReference type="ARBA" id="ARBA00020829"/>
    </source>
</evidence>
<comment type="similarity">
    <text evidence="1">Belongs to the MAF1 family.</text>
</comment>
<gene>
    <name evidence="3" type="ORF">DAPPUDRAFT_57606</name>
</gene>
<dbReference type="GO" id="GO:0016480">
    <property type="term" value="P:negative regulation of transcription by RNA polymerase III"/>
    <property type="evidence" value="ECO:0007669"/>
    <property type="project" value="InterPro"/>
</dbReference>
<feature type="non-terminal residue" evidence="3">
    <location>
        <position position="1"/>
    </location>
</feature>
<dbReference type="InterPro" id="IPR015257">
    <property type="entry name" value="Maf1"/>
</dbReference>